<dbReference type="Gene3D" id="3.40.50.300">
    <property type="entry name" value="P-loop containing nucleotide triphosphate hydrolases"/>
    <property type="match status" value="2"/>
</dbReference>
<dbReference type="InterPro" id="IPR017871">
    <property type="entry name" value="ABC_transporter-like_CS"/>
</dbReference>
<evidence type="ECO:0000256" key="3">
    <source>
        <dbReference type="ARBA" id="ARBA00022741"/>
    </source>
</evidence>
<comment type="caution">
    <text evidence="6">The sequence shown here is derived from an EMBL/GenBank/DDBJ whole genome shotgun (WGS) entry which is preliminary data.</text>
</comment>
<dbReference type="CDD" id="cd03216">
    <property type="entry name" value="ABC_Carb_Monos_I"/>
    <property type="match status" value="1"/>
</dbReference>
<reference evidence="6" key="1">
    <citation type="submission" date="2020-08" db="EMBL/GenBank/DDBJ databases">
        <title>Genome public.</title>
        <authorList>
            <person name="Liu C."/>
            <person name="Sun Q."/>
        </authorList>
    </citation>
    <scope>NUCLEOTIDE SEQUENCE</scope>
    <source>
        <strain evidence="6">BX7</strain>
    </source>
</reference>
<name>A0A926DBW6_9FIRM</name>
<dbReference type="RefSeq" id="WP_249299077.1">
    <property type="nucleotide sequence ID" value="NZ_JACRSP010000001.1"/>
</dbReference>
<keyword evidence="1" id="KW-0813">Transport</keyword>
<organism evidence="6 7">
    <name type="scientific">Feifania hominis</name>
    <dbReference type="NCBI Taxonomy" id="2763660"/>
    <lineage>
        <taxon>Bacteria</taxon>
        <taxon>Bacillati</taxon>
        <taxon>Bacillota</taxon>
        <taxon>Clostridia</taxon>
        <taxon>Eubacteriales</taxon>
        <taxon>Feifaniaceae</taxon>
        <taxon>Feifania</taxon>
    </lineage>
</organism>
<dbReference type="CDD" id="cd03215">
    <property type="entry name" value="ABC_Carb_Monos_II"/>
    <property type="match status" value="1"/>
</dbReference>
<dbReference type="InterPro" id="IPR003439">
    <property type="entry name" value="ABC_transporter-like_ATP-bd"/>
</dbReference>
<evidence type="ECO:0000313" key="7">
    <source>
        <dbReference type="Proteomes" id="UP000620366"/>
    </source>
</evidence>
<dbReference type="PANTHER" id="PTHR43790:SF9">
    <property type="entry name" value="GALACTOFURANOSE TRANSPORTER ATP-BINDING PROTEIN YTFR"/>
    <property type="match status" value="1"/>
</dbReference>
<evidence type="ECO:0000256" key="2">
    <source>
        <dbReference type="ARBA" id="ARBA00022737"/>
    </source>
</evidence>
<accession>A0A926DBW6</accession>
<dbReference type="InterPro" id="IPR027417">
    <property type="entry name" value="P-loop_NTPase"/>
</dbReference>
<sequence length="509" mass="55884">MKSGDILLQVRQISKNFSGNPALKSVNMTVHSGEIIGLVGENGAGKSTLLKILMGVQPPSSGEMILAGAPYAPRNPREANERGVGMVFQEQSLITNLTVGQNMFFGDEKMFSTLGMINYRKMYEQAAKSLAEVGLDSVRPEKYVRELNFATRQMVEIAKVINKANSANVEHALILLDEPTSVLNEQEVELLYSQVRNLASRGHSVIFVSHRLDEVLTLTDRIYVFRDAENAGEFVTAECREEMLYEAMVGRATTSEYYDLEHQRAPEDDVVLEAENLHLFGVFKDVSFQLHRGEILGICGVVGSGKEELCSVLCGDECATDGRMSVKGRVVRYRQPASALSDGITMIPQERNAEGVFGMLDITDNIAASSLEKRARAGFLSGKKLVALAREWIERLRIRTPGPKTPVSSLSGGNAQKVVFAKMLSSDSDVVLLNHPTRGVDVGAKVEIYGIIREMAQRGCSVILLGDTLDECIGLSNRVLVMKDGLITGEFDAPAEHKPEHLDIIQCMM</sequence>
<dbReference type="InterPro" id="IPR003593">
    <property type="entry name" value="AAA+_ATPase"/>
</dbReference>
<evidence type="ECO:0000259" key="5">
    <source>
        <dbReference type="PROSITE" id="PS50893"/>
    </source>
</evidence>
<dbReference type="GO" id="GO:0005524">
    <property type="term" value="F:ATP binding"/>
    <property type="evidence" value="ECO:0007669"/>
    <property type="project" value="UniProtKB-KW"/>
</dbReference>
<dbReference type="SMART" id="SM00382">
    <property type="entry name" value="AAA"/>
    <property type="match status" value="2"/>
</dbReference>
<dbReference type="EMBL" id="JACRSP010000001">
    <property type="protein sequence ID" value="MBC8535381.1"/>
    <property type="molecule type" value="Genomic_DNA"/>
</dbReference>
<evidence type="ECO:0000256" key="4">
    <source>
        <dbReference type="ARBA" id="ARBA00022840"/>
    </source>
</evidence>
<keyword evidence="3" id="KW-0547">Nucleotide-binding</keyword>
<dbReference type="PROSITE" id="PS50893">
    <property type="entry name" value="ABC_TRANSPORTER_2"/>
    <property type="match status" value="2"/>
</dbReference>
<keyword evidence="7" id="KW-1185">Reference proteome</keyword>
<protein>
    <submittedName>
        <fullName evidence="6">Sugar ABC transporter ATP-binding protein</fullName>
    </submittedName>
</protein>
<keyword evidence="4 6" id="KW-0067">ATP-binding</keyword>
<dbReference type="SUPFAM" id="SSF52540">
    <property type="entry name" value="P-loop containing nucleoside triphosphate hydrolases"/>
    <property type="match status" value="2"/>
</dbReference>
<keyword evidence="2" id="KW-0677">Repeat</keyword>
<dbReference type="AlphaFoldDB" id="A0A926DBW6"/>
<dbReference type="Pfam" id="PF00005">
    <property type="entry name" value="ABC_tran"/>
    <property type="match status" value="2"/>
</dbReference>
<dbReference type="PANTHER" id="PTHR43790">
    <property type="entry name" value="CARBOHYDRATE TRANSPORT ATP-BINDING PROTEIN MG119-RELATED"/>
    <property type="match status" value="1"/>
</dbReference>
<evidence type="ECO:0000313" key="6">
    <source>
        <dbReference type="EMBL" id="MBC8535381.1"/>
    </source>
</evidence>
<dbReference type="InterPro" id="IPR050107">
    <property type="entry name" value="ABC_carbohydrate_import_ATPase"/>
</dbReference>
<feature type="domain" description="ABC transporter" evidence="5">
    <location>
        <begin position="8"/>
        <end position="252"/>
    </location>
</feature>
<dbReference type="Proteomes" id="UP000620366">
    <property type="component" value="Unassembled WGS sequence"/>
</dbReference>
<dbReference type="PROSITE" id="PS00211">
    <property type="entry name" value="ABC_TRANSPORTER_1"/>
    <property type="match status" value="1"/>
</dbReference>
<evidence type="ECO:0000256" key="1">
    <source>
        <dbReference type="ARBA" id="ARBA00022448"/>
    </source>
</evidence>
<gene>
    <name evidence="6" type="ORF">H8695_01555</name>
</gene>
<dbReference type="GO" id="GO:0016887">
    <property type="term" value="F:ATP hydrolysis activity"/>
    <property type="evidence" value="ECO:0007669"/>
    <property type="project" value="InterPro"/>
</dbReference>
<proteinExistence type="predicted"/>
<feature type="domain" description="ABC transporter" evidence="5">
    <location>
        <begin position="265"/>
        <end position="509"/>
    </location>
</feature>